<feature type="region of interest" description="Disordered" evidence="1">
    <location>
        <begin position="1"/>
        <end position="30"/>
    </location>
</feature>
<reference evidence="4" key="1">
    <citation type="journal article" date="2023" name="Commun. Biol.">
        <title>Genome analysis of Parmales, the sister group of diatoms, reveals the evolutionary specialization of diatoms from phago-mixotrophs to photoautotrophs.</title>
        <authorList>
            <person name="Ban H."/>
            <person name="Sato S."/>
            <person name="Yoshikawa S."/>
            <person name="Yamada K."/>
            <person name="Nakamura Y."/>
            <person name="Ichinomiya M."/>
            <person name="Sato N."/>
            <person name="Blanc-Mathieu R."/>
            <person name="Endo H."/>
            <person name="Kuwata A."/>
            <person name="Ogata H."/>
        </authorList>
    </citation>
    <scope>NUCLEOTIDE SEQUENCE [LARGE SCALE GENOMIC DNA]</scope>
</reference>
<proteinExistence type="predicted"/>
<dbReference type="GO" id="GO:0005739">
    <property type="term" value="C:mitochondrion"/>
    <property type="evidence" value="ECO:0007669"/>
    <property type="project" value="TreeGrafter"/>
</dbReference>
<dbReference type="SUPFAM" id="SSF54637">
    <property type="entry name" value="Thioesterase/thiol ester dehydrase-isomerase"/>
    <property type="match status" value="1"/>
</dbReference>
<protein>
    <recommendedName>
        <fullName evidence="2">MaoC-like domain-containing protein</fullName>
    </recommendedName>
</protein>
<gene>
    <name evidence="3" type="ORF">TL16_g10642</name>
</gene>
<dbReference type="AlphaFoldDB" id="A0A9W7BHF8"/>
<dbReference type="InterPro" id="IPR029069">
    <property type="entry name" value="HotDog_dom_sf"/>
</dbReference>
<dbReference type="CDD" id="cd03449">
    <property type="entry name" value="R_hydratase"/>
    <property type="match status" value="1"/>
</dbReference>
<evidence type="ECO:0000256" key="1">
    <source>
        <dbReference type="SAM" id="MobiDB-lite"/>
    </source>
</evidence>
<dbReference type="Pfam" id="PF01575">
    <property type="entry name" value="MaoC_dehydratas"/>
    <property type="match status" value="1"/>
</dbReference>
<dbReference type="GO" id="GO:0019171">
    <property type="term" value="F:(3R)-hydroxyacyl-[acyl-carrier-protein] dehydratase activity"/>
    <property type="evidence" value="ECO:0007669"/>
    <property type="project" value="TreeGrafter"/>
</dbReference>
<dbReference type="PANTHER" id="PTHR43437">
    <property type="entry name" value="HYDROXYACYL-THIOESTER DEHYDRATASE TYPE 2, MITOCHONDRIAL-RELATED"/>
    <property type="match status" value="1"/>
</dbReference>
<organism evidence="3 4">
    <name type="scientific">Triparma laevis f. inornata</name>
    <dbReference type="NCBI Taxonomy" id="1714386"/>
    <lineage>
        <taxon>Eukaryota</taxon>
        <taxon>Sar</taxon>
        <taxon>Stramenopiles</taxon>
        <taxon>Ochrophyta</taxon>
        <taxon>Bolidophyceae</taxon>
        <taxon>Parmales</taxon>
        <taxon>Triparmaceae</taxon>
        <taxon>Triparma</taxon>
    </lineage>
</organism>
<sequence length="175" mass="18737">MSSDPNKKLKRDESAAVDSPPFLGPNEALGGVSVGDTATWSRTVTQEHVEMYSQVTGDRNPLHFDKSYAESTVFKSLITHGGIQSGALNALVAERLPGPGSVFMHQNLKYSAPARVGDVVEAKGVVTKVHKSKPICNMDITVTTTGVRKEGGEEETIVVMTGDVAVFRALPVEKK</sequence>
<evidence type="ECO:0000259" key="2">
    <source>
        <dbReference type="Pfam" id="PF01575"/>
    </source>
</evidence>
<dbReference type="InterPro" id="IPR050965">
    <property type="entry name" value="UPF0336/Enoyl-CoA_hydratase"/>
</dbReference>
<dbReference type="InterPro" id="IPR002539">
    <property type="entry name" value="MaoC-like_dom"/>
</dbReference>
<feature type="compositionally biased region" description="Basic and acidic residues" evidence="1">
    <location>
        <begin position="1"/>
        <end position="14"/>
    </location>
</feature>
<dbReference type="GO" id="GO:0006633">
    <property type="term" value="P:fatty acid biosynthetic process"/>
    <property type="evidence" value="ECO:0007669"/>
    <property type="project" value="TreeGrafter"/>
</dbReference>
<name>A0A9W7BHF8_9STRA</name>
<feature type="domain" description="MaoC-like" evidence="2">
    <location>
        <begin position="41"/>
        <end position="145"/>
    </location>
</feature>
<evidence type="ECO:0000313" key="3">
    <source>
        <dbReference type="EMBL" id="GMH86753.1"/>
    </source>
</evidence>
<accession>A0A9W7BHF8</accession>
<dbReference type="Gene3D" id="3.10.129.10">
    <property type="entry name" value="Hotdog Thioesterase"/>
    <property type="match status" value="1"/>
</dbReference>
<dbReference type="EMBL" id="BLQM01000382">
    <property type="protein sequence ID" value="GMH86753.1"/>
    <property type="molecule type" value="Genomic_DNA"/>
</dbReference>
<evidence type="ECO:0000313" key="4">
    <source>
        <dbReference type="Proteomes" id="UP001162640"/>
    </source>
</evidence>
<dbReference type="Proteomes" id="UP001162640">
    <property type="component" value="Unassembled WGS sequence"/>
</dbReference>
<comment type="caution">
    <text evidence="3">The sequence shown here is derived from an EMBL/GenBank/DDBJ whole genome shotgun (WGS) entry which is preliminary data.</text>
</comment>
<dbReference type="PANTHER" id="PTHR43437:SF3">
    <property type="entry name" value="HYDROXYACYL-THIOESTER DEHYDRATASE TYPE 2, MITOCHONDRIAL"/>
    <property type="match status" value="1"/>
</dbReference>